<feature type="transmembrane region" description="Helical" evidence="3">
    <location>
        <begin position="711"/>
        <end position="734"/>
    </location>
</feature>
<dbReference type="Pfam" id="PF05721">
    <property type="entry name" value="PhyH"/>
    <property type="match status" value="1"/>
</dbReference>
<dbReference type="InterPro" id="IPR036259">
    <property type="entry name" value="MFS_trans_sf"/>
</dbReference>
<dbReference type="PANTHER" id="PTHR31630:SF7">
    <property type="entry name" value="PHYTANOYL-COA DIOXYGENASE"/>
    <property type="match status" value="1"/>
</dbReference>
<dbReference type="AlphaFoldDB" id="A0A9P7U6L3"/>
<dbReference type="GO" id="GO:0022857">
    <property type="term" value="F:transmembrane transporter activity"/>
    <property type="evidence" value="ECO:0007669"/>
    <property type="project" value="InterPro"/>
</dbReference>
<reference evidence="4" key="1">
    <citation type="submission" date="2021-05" db="EMBL/GenBank/DDBJ databases">
        <title>Comparative genomics of three Colletotrichum scovillei strains and genetic complementation revealed genes involved fungal growth and virulence on chili pepper.</title>
        <authorList>
            <person name="Hsieh D.-K."/>
            <person name="Chuang S.-C."/>
            <person name="Chen C.-Y."/>
            <person name="Chao Y.-T."/>
            <person name="Lu M.-Y.J."/>
            <person name="Lee M.-H."/>
            <person name="Shih M.-C."/>
        </authorList>
    </citation>
    <scope>NUCLEOTIDE SEQUENCE</scope>
    <source>
        <strain evidence="4">Coll-153</strain>
    </source>
</reference>
<feature type="transmembrane region" description="Helical" evidence="3">
    <location>
        <begin position="819"/>
        <end position="843"/>
    </location>
</feature>
<feature type="transmembrane region" description="Helical" evidence="3">
    <location>
        <begin position="786"/>
        <end position="807"/>
    </location>
</feature>
<proteinExistence type="predicted"/>
<feature type="transmembrane region" description="Helical" evidence="3">
    <location>
        <begin position="596"/>
        <end position="616"/>
    </location>
</feature>
<feature type="transmembrane region" description="Helical" evidence="3">
    <location>
        <begin position="508"/>
        <end position="527"/>
    </location>
</feature>
<keyword evidence="3" id="KW-0472">Membrane</keyword>
<keyword evidence="5" id="KW-1185">Reference proteome</keyword>
<evidence type="ECO:0000256" key="1">
    <source>
        <dbReference type="ARBA" id="ARBA00004141"/>
    </source>
</evidence>
<dbReference type="GO" id="GO:0016020">
    <property type="term" value="C:membrane"/>
    <property type="evidence" value="ECO:0007669"/>
    <property type="project" value="UniProtKB-SubCell"/>
</dbReference>
<dbReference type="InterPro" id="IPR008775">
    <property type="entry name" value="Phytyl_CoA_dOase-like"/>
</dbReference>
<dbReference type="Gene3D" id="2.60.120.620">
    <property type="entry name" value="q2cbj1_9rhob like domain"/>
    <property type="match status" value="1"/>
</dbReference>
<name>A0A9P7U6L3_9PEZI</name>
<feature type="transmembrane region" description="Helical" evidence="3">
    <location>
        <begin position="566"/>
        <end position="590"/>
    </location>
</feature>
<feature type="compositionally biased region" description="Polar residues" evidence="2">
    <location>
        <begin position="294"/>
        <end position="309"/>
    </location>
</feature>
<dbReference type="SUPFAM" id="SSF51197">
    <property type="entry name" value="Clavaminate synthase-like"/>
    <property type="match status" value="1"/>
</dbReference>
<evidence type="ECO:0000256" key="3">
    <source>
        <dbReference type="SAM" id="Phobius"/>
    </source>
</evidence>
<evidence type="ECO:0000313" key="4">
    <source>
        <dbReference type="EMBL" id="KAG7041590.1"/>
    </source>
</evidence>
<accession>A0A9P7U6L3</accession>
<feature type="transmembrane region" description="Helical" evidence="3">
    <location>
        <begin position="855"/>
        <end position="875"/>
    </location>
</feature>
<dbReference type="EMBL" id="JAESDN010000014">
    <property type="protein sequence ID" value="KAG7041590.1"/>
    <property type="molecule type" value="Genomic_DNA"/>
</dbReference>
<dbReference type="SUPFAM" id="SSF103473">
    <property type="entry name" value="MFS general substrate transporter"/>
    <property type="match status" value="1"/>
</dbReference>
<dbReference type="Proteomes" id="UP000699042">
    <property type="component" value="Unassembled WGS sequence"/>
</dbReference>
<feature type="transmembrane region" description="Helical" evidence="3">
    <location>
        <begin position="887"/>
        <end position="907"/>
    </location>
</feature>
<organism evidence="4 5">
    <name type="scientific">Colletotrichum scovillei</name>
    <dbReference type="NCBI Taxonomy" id="1209932"/>
    <lineage>
        <taxon>Eukaryota</taxon>
        <taxon>Fungi</taxon>
        <taxon>Dikarya</taxon>
        <taxon>Ascomycota</taxon>
        <taxon>Pezizomycotina</taxon>
        <taxon>Sordariomycetes</taxon>
        <taxon>Hypocreomycetidae</taxon>
        <taxon>Glomerellales</taxon>
        <taxon>Glomerellaceae</taxon>
        <taxon>Colletotrichum</taxon>
        <taxon>Colletotrichum acutatum species complex</taxon>
    </lineage>
</organism>
<dbReference type="PANTHER" id="PTHR31630">
    <property type="entry name" value="PHYTANOYL-COA DIOXYGENASE-RELATED-RELATED"/>
    <property type="match status" value="1"/>
</dbReference>
<comment type="caution">
    <text evidence="4">The sequence shown here is derived from an EMBL/GenBank/DDBJ whole genome shotgun (WGS) entry which is preliminary data.</text>
</comment>
<dbReference type="Gene3D" id="1.20.1250.20">
    <property type="entry name" value="MFS general substrate transporter like domains"/>
    <property type="match status" value="1"/>
</dbReference>
<feature type="transmembrane region" description="Helical" evidence="3">
    <location>
        <begin position="437"/>
        <end position="461"/>
    </location>
</feature>
<keyword evidence="3" id="KW-0812">Transmembrane</keyword>
<dbReference type="InterPro" id="IPR011701">
    <property type="entry name" value="MFS"/>
</dbReference>
<feature type="transmembrane region" description="Helical" evidence="3">
    <location>
        <begin position="746"/>
        <end position="765"/>
    </location>
</feature>
<evidence type="ECO:0000313" key="5">
    <source>
        <dbReference type="Proteomes" id="UP000699042"/>
    </source>
</evidence>
<feature type="transmembrane region" description="Helical" evidence="3">
    <location>
        <begin position="481"/>
        <end position="501"/>
    </location>
</feature>
<gene>
    <name evidence="4" type="ORF">JMJ77_012110</name>
</gene>
<evidence type="ECO:0000256" key="2">
    <source>
        <dbReference type="SAM" id="MobiDB-lite"/>
    </source>
</evidence>
<protein>
    <submittedName>
        <fullName evidence="4">Major facilitator superfamily transporter</fullName>
    </submittedName>
</protein>
<sequence length="931" mass="102724">MATTTVSIIEQPSAAIKTVDDGRMKMDGQDPAYGDWRDDLLRDGYAVIKAAIPRERADGYADKMYGLLESFGLGYDRNDPSTVHPDKLPVINEKGMLMAYGACHEDFVWDIRSEPGVVGAFEKVYGTEDLLVSFDVINYGFANRTNLPENKPWPHQDQDPEKPGFRCLQGLVNLHPCGPDDGGLIVCKGSHNLSAQFHKDLKDEPRIPAWTKEWYGFTDRGMEWLKEHGGEWIKVCADPGDLIVWDSRTAHYNVPVKGKIDRMAVYTCFMPVTDATQEHLVRKQAAYESRLGTTHWPNARHTGSNTATRNGKPDHITRERPLNDKKLSERAFKLTGIPYIRFFVLDTGQRTAVFQFQTKAQFPLLTPQDGRFNMGELDNKITEERVESASDFPQKPQLDDGSFKANVQLADGDVTYLIPTPSSDPRDPLNLSPLRKWIITMTCATFAAVGLVQVSGLGALLGEFIPEYAAEGRGYDDISHLMTYPSLFMGLGNLIGMPLALAVGRRPVFLGSCALAVIGSILCGVQKGYTSHLVARMVLGLAAGQSEALCPLMVQEVHFLHERARCLMWFTLWQSTLSAVYSLLTSYIAAGIGSSGWYFLGSGFAAITFIFAVFMVPETKYDRPLAAYQGQTAQVSHFVTTAGPGVDDTTGVYTEMLTRKTTTEPRQLDFVNFKPRTFASDLRLFTQKADWKEGWQCCTGMAIVTFFPDMMWALLLNGLTIGVNIALGTTYGGILQNAPYNWKSSVVSFALTGQIVVAFLALPLLGRGSDWVIKFFARRNGGVHKAEYRLIPLIIPVIVGTLAAVIYGQAAEHPDRYHWFAIVFALNAYYFGFVGANQVGITYALDAYPTRSGPVLVIICAMRGVISFGTSYGVTPFIASMGYDGAFGIYGALTAGIGAAGIFVFIWGTQIREMVSKWSIANTTTTPSYNH</sequence>
<dbReference type="Pfam" id="PF07690">
    <property type="entry name" value="MFS_1"/>
    <property type="match status" value="1"/>
</dbReference>
<feature type="region of interest" description="Disordered" evidence="2">
    <location>
        <begin position="294"/>
        <end position="319"/>
    </location>
</feature>
<comment type="subcellular location">
    <subcellularLocation>
        <location evidence="1">Membrane</location>
        <topology evidence="1">Multi-pass membrane protein</topology>
    </subcellularLocation>
</comment>
<keyword evidence="3" id="KW-1133">Transmembrane helix</keyword>